<feature type="compositionally biased region" description="Low complexity" evidence="1">
    <location>
        <begin position="268"/>
        <end position="283"/>
    </location>
</feature>
<comment type="caution">
    <text evidence="3">The sequence shown here is derived from an EMBL/GenBank/DDBJ whole genome shotgun (WGS) entry which is preliminary data.</text>
</comment>
<feature type="region of interest" description="Disordered" evidence="1">
    <location>
        <begin position="176"/>
        <end position="212"/>
    </location>
</feature>
<evidence type="ECO:0000313" key="4">
    <source>
        <dbReference type="Proteomes" id="UP001165121"/>
    </source>
</evidence>
<accession>A0A9W6Y9Y7</accession>
<feature type="compositionally biased region" description="Polar residues" evidence="1">
    <location>
        <begin position="247"/>
        <end position="258"/>
    </location>
</feature>
<reference evidence="3" key="1">
    <citation type="submission" date="2023-04" db="EMBL/GenBank/DDBJ databases">
        <title>Phytophthora fragariaefolia NBRC 109709.</title>
        <authorList>
            <person name="Ichikawa N."/>
            <person name="Sato H."/>
            <person name="Tonouchi N."/>
        </authorList>
    </citation>
    <scope>NUCLEOTIDE SEQUENCE</scope>
    <source>
        <strain evidence="3">NBRC 109709</strain>
    </source>
</reference>
<keyword evidence="2" id="KW-0732">Signal</keyword>
<dbReference type="AlphaFoldDB" id="A0A9W6Y9Y7"/>
<organism evidence="3 4">
    <name type="scientific">Phytophthora fragariaefolia</name>
    <dbReference type="NCBI Taxonomy" id="1490495"/>
    <lineage>
        <taxon>Eukaryota</taxon>
        <taxon>Sar</taxon>
        <taxon>Stramenopiles</taxon>
        <taxon>Oomycota</taxon>
        <taxon>Peronosporomycetes</taxon>
        <taxon>Peronosporales</taxon>
        <taxon>Peronosporaceae</taxon>
        <taxon>Phytophthora</taxon>
    </lineage>
</organism>
<proteinExistence type="predicted"/>
<keyword evidence="4" id="KW-1185">Reference proteome</keyword>
<name>A0A9W6Y9Y7_9STRA</name>
<sequence>MCSSPIQHVLLAAILAATSSAIGFGDSNDVTQTAGTVAPGKTAGGLVPVSGNSGFGNFGTPTLSAPASPTSVWAPPSGQSAGAVNQGWPQQQGGWSSGESTSANKQGWPSPNSYWSAPSGAQGWTQHGGWKSDPSTPPNGDQGLGTLGVDCSGSGESGWTLPNDQEAETLSVDCSGSADAATTPSSGDQGSGTLGVDCSGSSEGGWLSPSGDQGYVPLGVDCSGSTADGSATLLSLSGSNVVDGSHTAVGSASQTSSEIGGLSLEVPTDSSSSTEISQVSTSTGQGWSQAHQTSPTQSSTGAGISATTTESSVGADADKETSITPATSDSNISEQQQQTQEGSYTSTTQSDAIAYTSTWGAPVVAETGTNHSSTKPTFGKVTSKTGGCVIGTPTEYISEKYLDWVWEHRIGPNADLSKESNWNVMANKNWLMDHFVHNKGSMNYCVRWDTDNTLSRSVASEFKGVLERHFNAWNDWLVGYNCWPFTELKVNMVGFAARQASQFEWTDDSLGTIYEGNVDSDGVPQCPDECHRFYDNVNNVWSDTRSCKGDPFDVSLWLKEDIPYGFGYDWGQEVSLNNTMQNLYDRNIMFIGHEIGHGFGLPDFYGLEDKPATDFPNSIMMAYSSTTITPSDGWMLRRVLDRVRSRYKF</sequence>
<dbReference type="SUPFAM" id="SSF55486">
    <property type="entry name" value="Metalloproteases ('zincins'), catalytic domain"/>
    <property type="match status" value="1"/>
</dbReference>
<dbReference type="PANTHER" id="PTHR35606">
    <property type="entry name" value="CELLULOSE-BINDING FAMILY II PROTEIN"/>
    <property type="match status" value="1"/>
</dbReference>
<feature type="compositionally biased region" description="Low complexity" evidence="1">
    <location>
        <begin position="86"/>
        <end position="102"/>
    </location>
</feature>
<feature type="compositionally biased region" description="Polar residues" evidence="1">
    <location>
        <begin position="66"/>
        <end position="83"/>
    </location>
</feature>
<feature type="chain" id="PRO_5040796022" evidence="2">
    <location>
        <begin position="22"/>
        <end position="649"/>
    </location>
</feature>
<gene>
    <name evidence="3" type="ORF">Pfra01_002410500</name>
</gene>
<dbReference type="EMBL" id="BSXT01004107">
    <property type="protein sequence ID" value="GMF56737.1"/>
    <property type="molecule type" value="Genomic_DNA"/>
</dbReference>
<feature type="signal peptide" evidence="2">
    <location>
        <begin position="1"/>
        <end position="21"/>
    </location>
</feature>
<evidence type="ECO:0000256" key="1">
    <source>
        <dbReference type="SAM" id="MobiDB-lite"/>
    </source>
</evidence>
<feature type="compositionally biased region" description="Polar residues" evidence="1">
    <location>
        <begin position="103"/>
        <end position="116"/>
    </location>
</feature>
<dbReference type="Proteomes" id="UP001165121">
    <property type="component" value="Unassembled WGS sequence"/>
</dbReference>
<feature type="compositionally biased region" description="Polar residues" evidence="1">
    <location>
        <begin position="322"/>
        <end position="349"/>
    </location>
</feature>
<dbReference type="OrthoDB" id="94998at2759"/>
<evidence type="ECO:0000313" key="3">
    <source>
        <dbReference type="EMBL" id="GMF56737.1"/>
    </source>
</evidence>
<protein>
    <submittedName>
        <fullName evidence="3">Unnamed protein product</fullName>
    </submittedName>
</protein>
<feature type="region of interest" description="Disordered" evidence="1">
    <location>
        <begin position="247"/>
        <end position="349"/>
    </location>
</feature>
<feature type="region of interest" description="Disordered" evidence="1">
    <location>
        <begin position="66"/>
        <end position="162"/>
    </location>
</feature>
<evidence type="ECO:0000256" key="2">
    <source>
        <dbReference type="SAM" id="SignalP"/>
    </source>
</evidence>
<feature type="compositionally biased region" description="Polar residues" evidence="1">
    <location>
        <begin position="284"/>
        <end position="295"/>
    </location>
</feature>
<dbReference type="PANTHER" id="PTHR35606:SF4">
    <property type="entry name" value="CELLULOSE-BINDING FAMILY II PROTEIN"/>
    <property type="match status" value="1"/>
</dbReference>
<feature type="compositionally biased region" description="Low complexity" evidence="1">
    <location>
        <begin position="296"/>
        <end position="312"/>
    </location>
</feature>